<proteinExistence type="predicted"/>
<dbReference type="Proteomes" id="UP001218218">
    <property type="component" value="Unassembled WGS sequence"/>
</dbReference>
<accession>A0AAD6ZGX1</accession>
<reference evidence="1" key="1">
    <citation type="submission" date="2023-03" db="EMBL/GenBank/DDBJ databases">
        <title>Massive genome expansion in bonnet fungi (Mycena s.s.) driven by repeated elements and novel gene families across ecological guilds.</title>
        <authorList>
            <consortium name="Lawrence Berkeley National Laboratory"/>
            <person name="Harder C.B."/>
            <person name="Miyauchi S."/>
            <person name="Viragh M."/>
            <person name="Kuo A."/>
            <person name="Thoen E."/>
            <person name="Andreopoulos B."/>
            <person name="Lu D."/>
            <person name="Skrede I."/>
            <person name="Drula E."/>
            <person name="Henrissat B."/>
            <person name="Morin E."/>
            <person name="Kohler A."/>
            <person name="Barry K."/>
            <person name="LaButti K."/>
            <person name="Morin E."/>
            <person name="Salamov A."/>
            <person name="Lipzen A."/>
            <person name="Mereny Z."/>
            <person name="Hegedus B."/>
            <person name="Baldrian P."/>
            <person name="Stursova M."/>
            <person name="Weitz H."/>
            <person name="Taylor A."/>
            <person name="Grigoriev I.V."/>
            <person name="Nagy L.G."/>
            <person name="Martin F."/>
            <person name="Kauserud H."/>
        </authorList>
    </citation>
    <scope>NUCLEOTIDE SEQUENCE</scope>
    <source>
        <strain evidence="1">CBHHK002</strain>
    </source>
</reference>
<dbReference type="SUPFAM" id="SSF109604">
    <property type="entry name" value="HD-domain/PDEase-like"/>
    <property type="match status" value="1"/>
</dbReference>
<protein>
    <recommendedName>
        <fullName evidence="3">HD domain-containing protein</fullName>
    </recommendedName>
</protein>
<dbReference type="EMBL" id="JARIHO010000049">
    <property type="protein sequence ID" value="KAJ7321826.1"/>
    <property type="molecule type" value="Genomic_DNA"/>
</dbReference>
<organism evidence="1 2">
    <name type="scientific">Mycena albidolilacea</name>
    <dbReference type="NCBI Taxonomy" id="1033008"/>
    <lineage>
        <taxon>Eukaryota</taxon>
        <taxon>Fungi</taxon>
        <taxon>Dikarya</taxon>
        <taxon>Basidiomycota</taxon>
        <taxon>Agaricomycotina</taxon>
        <taxon>Agaricomycetes</taxon>
        <taxon>Agaricomycetidae</taxon>
        <taxon>Agaricales</taxon>
        <taxon>Marasmiineae</taxon>
        <taxon>Mycenaceae</taxon>
        <taxon>Mycena</taxon>
    </lineage>
</organism>
<gene>
    <name evidence="1" type="ORF">DFH08DRAFT_888694</name>
</gene>
<evidence type="ECO:0008006" key="3">
    <source>
        <dbReference type="Google" id="ProtNLM"/>
    </source>
</evidence>
<dbReference type="AlphaFoldDB" id="A0AAD6ZGX1"/>
<sequence length="255" mass="28518">MSFLKTFDAYVPSNVQEFFALAKVNPEYVPFETLRTIPLDPEHTASFEYAKKITPHAGFIHSIRCYYFALAILRNGFPSGTPGVPQITFEELNRRLYHTCLLHDLGWTMTAEGREHPAHGMTFELHGGIMAYDHLHAAAPSLDAHQVGDIVQSIVLHTLEFPFGKSSATGALMFLSAWFDVCGYHEAGPGSRFVNRRTVQEIEKECPRGSLAIEGKEILDREFLEKPNCLLSHFHGGAEAFLKVVRADPIVSVDE</sequence>
<evidence type="ECO:0000313" key="2">
    <source>
        <dbReference type="Proteomes" id="UP001218218"/>
    </source>
</evidence>
<dbReference type="PANTHER" id="PTHR35569">
    <property type="entry name" value="CYANAMIDE HYDRATASE DDI2-RELATED"/>
    <property type="match status" value="1"/>
</dbReference>
<comment type="caution">
    <text evidence="1">The sequence shown here is derived from an EMBL/GenBank/DDBJ whole genome shotgun (WGS) entry which is preliminary data.</text>
</comment>
<dbReference type="PANTHER" id="PTHR35569:SF1">
    <property type="entry name" value="CYANAMIDE HYDRATASE DDI2-RELATED"/>
    <property type="match status" value="1"/>
</dbReference>
<evidence type="ECO:0000313" key="1">
    <source>
        <dbReference type="EMBL" id="KAJ7321826.1"/>
    </source>
</evidence>
<name>A0AAD6ZGX1_9AGAR</name>
<keyword evidence="2" id="KW-1185">Reference proteome</keyword>